<evidence type="ECO:0000313" key="3">
    <source>
        <dbReference type="Ensembl" id="ENSNBRP00000019728.1"/>
    </source>
</evidence>
<dbReference type="PROSITE" id="PS51064">
    <property type="entry name" value="IRS_PTB"/>
    <property type="match status" value="1"/>
</dbReference>
<dbReference type="GO" id="GO:0007265">
    <property type="term" value="P:Ras protein signal transduction"/>
    <property type="evidence" value="ECO:0007669"/>
    <property type="project" value="TreeGrafter"/>
</dbReference>
<organism evidence="3 4">
    <name type="scientific">Neolamprologus brichardi</name>
    <name type="common">Fairy cichlid</name>
    <name type="synonym">Lamprologus brichardi</name>
    <dbReference type="NCBI Taxonomy" id="32507"/>
    <lineage>
        <taxon>Eukaryota</taxon>
        <taxon>Metazoa</taxon>
        <taxon>Chordata</taxon>
        <taxon>Craniata</taxon>
        <taxon>Vertebrata</taxon>
        <taxon>Euteleostomi</taxon>
        <taxon>Actinopterygii</taxon>
        <taxon>Neopterygii</taxon>
        <taxon>Teleostei</taxon>
        <taxon>Neoteleostei</taxon>
        <taxon>Acanthomorphata</taxon>
        <taxon>Ovalentaria</taxon>
        <taxon>Cichlomorphae</taxon>
        <taxon>Cichliformes</taxon>
        <taxon>Cichlidae</taxon>
        <taxon>African cichlids</taxon>
        <taxon>Pseudocrenilabrinae</taxon>
        <taxon>Lamprologini</taxon>
        <taxon>Neolamprologus</taxon>
    </lineage>
</organism>
<proteinExistence type="predicted"/>
<dbReference type="SMART" id="SM01244">
    <property type="entry name" value="IRS"/>
    <property type="match status" value="1"/>
</dbReference>
<dbReference type="PANTHER" id="PTHR21258:SF58">
    <property type="entry name" value="DOCKING PROTEIN 3-LIKE"/>
    <property type="match status" value="1"/>
</dbReference>
<accession>A0A3Q4HH20</accession>
<dbReference type="Pfam" id="PF02174">
    <property type="entry name" value="IRS"/>
    <property type="match status" value="1"/>
</dbReference>
<dbReference type="InterPro" id="IPR002404">
    <property type="entry name" value="IRS_PTB"/>
</dbReference>
<dbReference type="PROSITE" id="PS50003">
    <property type="entry name" value="PH_DOMAIN"/>
    <property type="match status" value="1"/>
</dbReference>
<dbReference type="Ensembl" id="ENSNBRT00000020248.1">
    <property type="protein sequence ID" value="ENSNBRP00000019728.1"/>
    <property type="gene ID" value="ENSNBRG00000015156.1"/>
</dbReference>
<name>A0A3Q4HH20_NEOBR</name>
<evidence type="ECO:0000313" key="4">
    <source>
        <dbReference type="Proteomes" id="UP000261580"/>
    </source>
</evidence>
<dbReference type="GO" id="GO:0007169">
    <property type="term" value="P:cell surface receptor protein tyrosine kinase signaling pathway"/>
    <property type="evidence" value="ECO:0007669"/>
    <property type="project" value="TreeGrafter"/>
</dbReference>
<dbReference type="InterPro" id="IPR011993">
    <property type="entry name" value="PH-like_dom_sf"/>
</dbReference>
<dbReference type="GO" id="GO:0043410">
    <property type="term" value="P:positive regulation of MAPK cascade"/>
    <property type="evidence" value="ECO:0007669"/>
    <property type="project" value="TreeGrafter"/>
</dbReference>
<protein>
    <submittedName>
        <fullName evidence="3">Docking protein 3-like</fullName>
    </submittedName>
</protein>
<dbReference type="GO" id="GO:0005737">
    <property type="term" value="C:cytoplasm"/>
    <property type="evidence" value="ECO:0007669"/>
    <property type="project" value="TreeGrafter"/>
</dbReference>
<feature type="domain" description="PH" evidence="1">
    <location>
        <begin position="3"/>
        <end position="119"/>
    </location>
</feature>
<reference evidence="3" key="1">
    <citation type="submission" date="2025-08" db="UniProtKB">
        <authorList>
            <consortium name="Ensembl"/>
        </authorList>
    </citation>
    <scope>IDENTIFICATION</scope>
</reference>
<dbReference type="InterPro" id="IPR001849">
    <property type="entry name" value="PH_domain"/>
</dbReference>
<dbReference type="AlphaFoldDB" id="A0A3Q4HH20"/>
<dbReference type="SMART" id="SM00233">
    <property type="entry name" value="PH"/>
    <property type="match status" value="1"/>
</dbReference>
<reference evidence="3" key="2">
    <citation type="submission" date="2025-09" db="UniProtKB">
        <authorList>
            <consortium name="Ensembl"/>
        </authorList>
    </citation>
    <scope>IDENTIFICATION</scope>
</reference>
<sequence length="491" mass="54945">MEVIFKEGMLYLQAVKFGKKTWRKMWTVLYKPSSQGVGRLEFYAVADSSCVTEQKRMGRQKTPERKVVRLIDCLSVKFAPKESCPAGCTAFYLNTTQSTYILASTSSQDWVNALCHLAFQLKVWRLTPSSTPTSSSNQLLTLPPNQYQVTIQSTEASKRCKLSGKYLVSIEGEAIELLDMRTRYIIFDWPYKLLRKFGQIEGGFSIEAGRRCKSGQGVFMFLTQHGPQIFQTISKQCTVERNTAVQPPSANRRSLIDPFPAPPPATAQSFVDPSIYSFPDISADTEDKFTSDYPIYDDPVQQIKQLSLKPPLLGSNEAVAEESEDEDEQEWCYSLEALNLDNNIEDSIYCNLPRGTPPLMRTAESDNSDCIYSGIKKVNSLTNLQQEPSYPPLPLPVPPPPPLSSTYSLAKPQNQHALPVNNSFQPEYNTQADYDKDDLNETEEANSSSAQVTPSEVPGSFKHRLAEIISKDLAKFQPPLPYGASSLTFSQ</sequence>
<dbReference type="Proteomes" id="UP000261580">
    <property type="component" value="Unassembled WGS sequence"/>
</dbReference>
<dbReference type="InterPro" id="IPR050996">
    <property type="entry name" value="Docking_Protein_DOK"/>
</dbReference>
<evidence type="ECO:0000259" key="1">
    <source>
        <dbReference type="PROSITE" id="PS50003"/>
    </source>
</evidence>
<dbReference type="SMART" id="SM00310">
    <property type="entry name" value="PTBI"/>
    <property type="match status" value="1"/>
</dbReference>
<dbReference type="Gene3D" id="2.30.29.30">
    <property type="entry name" value="Pleckstrin-homology domain (PH domain)/Phosphotyrosine-binding domain (PTB)"/>
    <property type="match status" value="2"/>
</dbReference>
<dbReference type="GeneTree" id="ENSGT00940000155980"/>
<feature type="domain" description="IRS-type PTB" evidence="2">
    <location>
        <begin position="143"/>
        <end position="247"/>
    </location>
</feature>
<dbReference type="PANTHER" id="PTHR21258">
    <property type="entry name" value="DOCKING PROTEIN RELATED"/>
    <property type="match status" value="1"/>
</dbReference>
<evidence type="ECO:0000259" key="2">
    <source>
        <dbReference type="PROSITE" id="PS51064"/>
    </source>
</evidence>
<keyword evidence="4" id="KW-1185">Reference proteome</keyword>
<dbReference type="SUPFAM" id="SSF50729">
    <property type="entry name" value="PH domain-like"/>
    <property type="match status" value="2"/>
</dbReference>